<dbReference type="CDD" id="cd18997">
    <property type="entry name" value="LGIC_ECD_nAChR"/>
    <property type="match status" value="1"/>
</dbReference>
<keyword evidence="6 14" id="KW-0406">Ion transport</keyword>
<comment type="caution">
    <text evidence="14">Lacks conserved residue(s) required for the propagation of feature annotation.</text>
</comment>
<dbReference type="AlphaFoldDB" id="A7SC04"/>
<evidence type="ECO:0000256" key="14">
    <source>
        <dbReference type="RuleBase" id="RU000687"/>
    </source>
</evidence>
<feature type="non-terminal residue" evidence="17">
    <location>
        <position position="260"/>
    </location>
</feature>
<dbReference type="Proteomes" id="UP000001593">
    <property type="component" value="Unassembled WGS sequence"/>
</dbReference>
<dbReference type="Gene3D" id="2.70.170.10">
    <property type="entry name" value="Neurotransmitter-gated ion-channel ligand-binding domain"/>
    <property type="match status" value="1"/>
</dbReference>
<evidence type="ECO:0000256" key="11">
    <source>
        <dbReference type="ARBA" id="ARBA00023286"/>
    </source>
</evidence>
<dbReference type="GO" id="GO:1902495">
    <property type="term" value="C:transmembrane transporter complex"/>
    <property type="evidence" value="ECO:0000318"/>
    <property type="project" value="GO_Central"/>
</dbReference>
<evidence type="ECO:0000256" key="1">
    <source>
        <dbReference type="ARBA" id="ARBA00022448"/>
    </source>
</evidence>
<organism evidence="17 18">
    <name type="scientific">Nematostella vectensis</name>
    <name type="common">Starlet sea anemone</name>
    <dbReference type="NCBI Taxonomy" id="45351"/>
    <lineage>
        <taxon>Eukaryota</taxon>
        <taxon>Metazoa</taxon>
        <taxon>Cnidaria</taxon>
        <taxon>Anthozoa</taxon>
        <taxon>Hexacorallia</taxon>
        <taxon>Actiniaria</taxon>
        <taxon>Edwardsiidae</taxon>
        <taxon>Nematostella</taxon>
    </lineage>
</organism>
<evidence type="ECO:0000256" key="9">
    <source>
        <dbReference type="ARBA" id="ARBA00023170"/>
    </source>
</evidence>
<keyword evidence="12 14" id="KW-0407">Ion channel</keyword>
<dbReference type="GO" id="GO:0004888">
    <property type="term" value="F:transmembrane signaling receptor activity"/>
    <property type="evidence" value="ECO:0007669"/>
    <property type="project" value="InterPro"/>
</dbReference>
<evidence type="ECO:0000256" key="7">
    <source>
        <dbReference type="ARBA" id="ARBA00023136"/>
    </source>
</evidence>
<keyword evidence="5" id="KW-0770">Synapse</keyword>
<dbReference type="SUPFAM" id="SSF63712">
    <property type="entry name" value="Nicotinic receptor ligand binding domain-like"/>
    <property type="match status" value="1"/>
</dbReference>
<dbReference type="EMBL" id="DS469620">
    <property type="protein sequence ID" value="EDO38722.1"/>
    <property type="molecule type" value="Genomic_DNA"/>
</dbReference>
<dbReference type="InterPro" id="IPR018000">
    <property type="entry name" value="Neurotransmitter_ion_chnl_CS"/>
</dbReference>
<dbReference type="InterPro" id="IPR006029">
    <property type="entry name" value="Neurotrans-gated_channel_TM"/>
</dbReference>
<keyword evidence="4 14" id="KW-1133">Transmembrane helix</keyword>
<dbReference type="eggNOG" id="KOG3646">
    <property type="taxonomic scope" value="Eukaryota"/>
</dbReference>
<dbReference type="Pfam" id="PF02931">
    <property type="entry name" value="Neur_chan_LBD"/>
    <property type="match status" value="1"/>
</dbReference>
<dbReference type="Gene3D" id="1.20.58.390">
    <property type="entry name" value="Neurotransmitter-gated ion-channel transmembrane domain"/>
    <property type="match status" value="1"/>
</dbReference>
<evidence type="ECO:0000256" key="3">
    <source>
        <dbReference type="ARBA" id="ARBA00022692"/>
    </source>
</evidence>
<feature type="non-terminal residue" evidence="17">
    <location>
        <position position="1"/>
    </location>
</feature>
<keyword evidence="10" id="KW-0325">Glycoprotein</keyword>
<sequence>EQRLVDHLFKGYDPTVRPVYKKSDTVLVRLGITLHQLIDVEFKNQVVKSSIFIRQAWLNPFLKWNASAFGGITTINVDPKRIWKPDIYLYNNVDDQTGAMNQFDTHVTLSFTGQSMWLAPKILKSSCKFDVTHFPFDEQKCDLKFGSWTYDGFHLDIASEHPAKCEGDYKKFIKGGEWDLIGLPCRRNELVYICCPEPYPDLTYTIILRRKSMFYFVNMIAPCFLITALTLLSFYLPSESGERLTLVITNLLALTVFMLL</sequence>
<evidence type="ECO:0000256" key="10">
    <source>
        <dbReference type="ARBA" id="ARBA00023180"/>
    </source>
</evidence>
<dbReference type="InParanoid" id="A7SC04"/>
<comment type="similarity">
    <text evidence="14">Belongs to the ligand-gated ion channel (TC 1.A.9) family.</text>
</comment>
<dbReference type="InterPro" id="IPR036734">
    <property type="entry name" value="Neur_chan_lig-bd_sf"/>
</dbReference>
<dbReference type="GO" id="GO:0045202">
    <property type="term" value="C:synapse"/>
    <property type="evidence" value="ECO:0000318"/>
    <property type="project" value="GO_Central"/>
</dbReference>
<dbReference type="GO" id="GO:0043005">
    <property type="term" value="C:neuron projection"/>
    <property type="evidence" value="ECO:0000318"/>
    <property type="project" value="GO_Central"/>
</dbReference>
<dbReference type="InterPro" id="IPR002394">
    <property type="entry name" value="Nicotinic_acetylcholine_rcpt"/>
</dbReference>
<feature type="transmembrane region" description="Helical" evidence="14">
    <location>
        <begin position="214"/>
        <end position="237"/>
    </location>
</feature>
<dbReference type="GO" id="GO:0042391">
    <property type="term" value="P:regulation of membrane potential"/>
    <property type="evidence" value="ECO:0000318"/>
    <property type="project" value="GO_Central"/>
</dbReference>
<dbReference type="InterPro" id="IPR038050">
    <property type="entry name" value="Neuro_actylchol_rec"/>
</dbReference>
<keyword evidence="7 14" id="KW-0472">Membrane</keyword>
<evidence type="ECO:0000256" key="12">
    <source>
        <dbReference type="ARBA" id="ARBA00023303"/>
    </source>
</evidence>
<dbReference type="InterPro" id="IPR036719">
    <property type="entry name" value="Neuro-gated_channel_TM_sf"/>
</dbReference>
<dbReference type="GO" id="GO:0007268">
    <property type="term" value="P:chemical synaptic transmission"/>
    <property type="evidence" value="ECO:0000318"/>
    <property type="project" value="GO_Central"/>
</dbReference>
<dbReference type="GO" id="GO:0005231">
    <property type="term" value="F:excitatory extracellular ligand-gated monoatomic ion channel activity"/>
    <property type="evidence" value="ECO:0000318"/>
    <property type="project" value="GO_Central"/>
</dbReference>
<keyword evidence="8" id="KW-1015">Disulfide bond</keyword>
<comment type="subcellular location">
    <subcellularLocation>
        <location evidence="13">Synaptic cell membrane</location>
        <topology evidence="13">Multi-pass membrane protein</topology>
    </subcellularLocation>
</comment>
<dbReference type="FunFam" id="2.70.170.10:FF:000005">
    <property type="entry name" value="Neuronal nicotinic acetylcholine receptor alpha4 subunit"/>
    <property type="match status" value="1"/>
</dbReference>
<keyword evidence="2" id="KW-1003">Cell membrane</keyword>
<evidence type="ECO:0000256" key="2">
    <source>
        <dbReference type="ARBA" id="ARBA00022475"/>
    </source>
</evidence>
<dbReference type="InterPro" id="IPR006202">
    <property type="entry name" value="Neur_chan_lig-bd"/>
</dbReference>
<evidence type="ECO:0000256" key="4">
    <source>
        <dbReference type="ARBA" id="ARBA00022989"/>
    </source>
</evidence>
<evidence type="ECO:0000256" key="8">
    <source>
        <dbReference type="ARBA" id="ARBA00023157"/>
    </source>
</evidence>
<name>A7SC04_NEMVE</name>
<gene>
    <name evidence="17" type="ORF">NEMVEDRAFT_v1g112842</name>
</gene>
<dbReference type="PROSITE" id="PS00236">
    <property type="entry name" value="NEUROTR_ION_CHANNEL"/>
    <property type="match status" value="1"/>
</dbReference>
<dbReference type="GO" id="GO:1904315">
    <property type="term" value="F:transmitter-gated monoatomic ion channel activity involved in regulation of postsynaptic membrane potential"/>
    <property type="evidence" value="ECO:0000318"/>
    <property type="project" value="GO_Central"/>
</dbReference>
<keyword evidence="11" id="KW-1071">Ligand-gated ion channel</keyword>
<evidence type="ECO:0000313" key="18">
    <source>
        <dbReference type="Proteomes" id="UP000001593"/>
    </source>
</evidence>
<dbReference type="PhylomeDB" id="A7SC04"/>
<dbReference type="OMA" id="SAYEENP"/>
<evidence type="ECO:0000256" key="5">
    <source>
        <dbReference type="ARBA" id="ARBA00023018"/>
    </source>
</evidence>
<dbReference type="Pfam" id="PF02932">
    <property type="entry name" value="Neur_chan_memb"/>
    <property type="match status" value="1"/>
</dbReference>
<dbReference type="GO" id="GO:0005886">
    <property type="term" value="C:plasma membrane"/>
    <property type="evidence" value="ECO:0000318"/>
    <property type="project" value="GO_Central"/>
</dbReference>
<evidence type="ECO:0000256" key="6">
    <source>
        <dbReference type="ARBA" id="ARBA00023065"/>
    </source>
</evidence>
<dbReference type="SUPFAM" id="SSF90112">
    <property type="entry name" value="Neurotransmitter-gated ion-channel transmembrane pore"/>
    <property type="match status" value="1"/>
</dbReference>
<dbReference type="GO" id="GO:0022848">
    <property type="term" value="F:acetylcholine-gated monoatomic cation-selective channel activity"/>
    <property type="evidence" value="ECO:0007669"/>
    <property type="project" value="InterPro"/>
</dbReference>
<evidence type="ECO:0000313" key="17">
    <source>
        <dbReference type="EMBL" id="EDO38722.1"/>
    </source>
</evidence>
<accession>A7SC04</accession>
<dbReference type="STRING" id="45351.A7SC04"/>
<keyword evidence="18" id="KW-1185">Reference proteome</keyword>
<dbReference type="GO" id="GO:0045211">
    <property type="term" value="C:postsynaptic membrane"/>
    <property type="evidence" value="ECO:0007669"/>
    <property type="project" value="InterPro"/>
</dbReference>
<evidence type="ECO:0000259" key="16">
    <source>
        <dbReference type="Pfam" id="PF02932"/>
    </source>
</evidence>
<feature type="domain" description="Neurotransmitter-gated ion-channel ligand-binding" evidence="15">
    <location>
        <begin position="1"/>
        <end position="211"/>
    </location>
</feature>
<dbReference type="GO" id="GO:0034220">
    <property type="term" value="P:monoatomic ion transmembrane transport"/>
    <property type="evidence" value="ECO:0000318"/>
    <property type="project" value="GO_Central"/>
</dbReference>
<reference evidence="17 18" key="1">
    <citation type="journal article" date="2007" name="Science">
        <title>Sea anemone genome reveals ancestral eumetazoan gene repertoire and genomic organization.</title>
        <authorList>
            <person name="Putnam N.H."/>
            <person name="Srivastava M."/>
            <person name="Hellsten U."/>
            <person name="Dirks B."/>
            <person name="Chapman J."/>
            <person name="Salamov A."/>
            <person name="Terry A."/>
            <person name="Shapiro H."/>
            <person name="Lindquist E."/>
            <person name="Kapitonov V.V."/>
            <person name="Jurka J."/>
            <person name="Genikhovich G."/>
            <person name="Grigoriev I.V."/>
            <person name="Lucas S.M."/>
            <person name="Steele R.E."/>
            <person name="Finnerty J.R."/>
            <person name="Technau U."/>
            <person name="Martindale M.Q."/>
            <person name="Rokhsar D.S."/>
        </authorList>
    </citation>
    <scope>NUCLEOTIDE SEQUENCE [LARGE SCALE GENOMIC DNA]</scope>
    <source>
        <strain evidence="18">CH2 X CH6</strain>
    </source>
</reference>
<evidence type="ECO:0000259" key="15">
    <source>
        <dbReference type="Pfam" id="PF02931"/>
    </source>
</evidence>
<dbReference type="PANTHER" id="PTHR18945">
    <property type="entry name" value="NEUROTRANSMITTER GATED ION CHANNEL"/>
    <property type="match status" value="1"/>
</dbReference>
<dbReference type="InterPro" id="IPR006201">
    <property type="entry name" value="Neur_channel"/>
</dbReference>
<evidence type="ECO:0000256" key="13">
    <source>
        <dbReference type="ARBA" id="ARBA00034099"/>
    </source>
</evidence>
<dbReference type="PRINTS" id="PR00252">
    <property type="entry name" value="NRIONCHANNEL"/>
</dbReference>
<proteinExistence type="inferred from homology"/>
<dbReference type="PRINTS" id="PR00254">
    <property type="entry name" value="NICOTINICR"/>
</dbReference>
<protein>
    <submittedName>
        <fullName evidence="17">Uncharacterized protein</fullName>
    </submittedName>
</protein>
<dbReference type="HOGENOM" id="CLU_018074_2_2_1"/>
<keyword evidence="3 14" id="KW-0812">Transmembrane</keyword>
<feature type="domain" description="Neurotransmitter-gated ion-channel transmembrane" evidence="16">
    <location>
        <begin position="219"/>
        <end position="260"/>
    </location>
</feature>
<keyword evidence="1 14" id="KW-0813">Transport</keyword>
<keyword evidence="9" id="KW-0675">Receptor</keyword>
<dbReference type="CDD" id="cd19051">
    <property type="entry name" value="LGIC_TM_cation"/>
    <property type="match status" value="1"/>
</dbReference>